<comment type="caution">
    <text evidence="1">The sequence shown here is derived from an EMBL/GenBank/DDBJ whole genome shotgun (WGS) entry which is preliminary data.</text>
</comment>
<organism evidence="1 2">
    <name type="scientific">Aspergillus granulosus</name>
    <dbReference type="NCBI Taxonomy" id="176169"/>
    <lineage>
        <taxon>Eukaryota</taxon>
        <taxon>Fungi</taxon>
        <taxon>Dikarya</taxon>
        <taxon>Ascomycota</taxon>
        <taxon>Pezizomycotina</taxon>
        <taxon>Eurotiomycetes</taxon>
        <taxon>Eurotiomycetidae</taxon>
        <taxon>Eurotiales</taxon>
        <taxon>Aspergillaceae</taxon>
        <taxon>Aspergillus</taxon>
        <taxon>Aspergillus subgen. Nidulantes</taxon>
    </lineage>
</organism>
<proteinExistence type="predicted"/>
<keyword evidence="2" id="KW-1185">Reference proteome</keyword>
<dbReference type="EMBL" id="JBFXLT010000021">
    <property type="protein sequence ID" value="KAL2816762.1"/>
    <property type="molecule type" value="Genomic_DNA"/>
</dbReference>
<dbReference type="Proteomes" id="UP001610334">
    <property type="component" value="Unassembled WGS sequence"/>
</dbReference>
<accession>A0ABR4HPV2</accession>
<gene>
    <name evidence="1" type="ORF">BJX63DRAFT_135469</name>
</gene>
<protein>
    <submittedName>
        <fullName evidence="1">Uncharacterized protein</fullName>
    </submittedName>
</protein>
<name>A0ABR4HPV2_9EURO</name>
<evidence type="ECO:0000313" key="2">
    <source>
        <dbReference type="Proteomes" id="UP001610334"/>
    </source>
</evidence>
<reference evidence="1 2" key="1">
    <citation type="submission" date="2024-07" db="EMBL/GenBank/DDBJ databases">
        <title>Section-level genome sequencing and comparative genomics of Aspergillus sections Usti and Cavernicolus.</title>
        <authorList>
            <consortium name="Lawrence Berkeley National Laboratory"/>
            <person name="Nybo J.L."/>
            <person name="Vesth T.C."/>
            <person name="Theobald S."/>
            <person name="Frisvad J.C."/>
            <person name="Larsen T.O."/>
            <person name="Kjaerboelling I."/>
            <person name="Rothschild-Mancinelli K."/>
            <person name="Lyhne E.K."/>
            <person name="Kogle M.E."/>
            <person name="Barry K."/>
            <person name="Clum A."/>
            <person name="Na H."/>
            <person name="Ledsgaard L."/>
            <person name="Lin J."/>
            <person name="Lipzen A."/>
            <person name="Kuo A."/>
            <person name="Riley R."/>
            <person name="Mondo S."/>
            <person name="Labutti K."/>
            <person name="Haridas S."/>
            <person name="Pangalinan J."/>
            <person name="Salamov A.A."/>
            <person name="Simmons B.A."/>
            <person name="Magnuson J.K."/>
            <person name="Chen J."/>
            <person name="Drula E."/>
            <person name="Henrissat B."/>
            <person name="Wiebenga A."/>
            <person name="Lubbers R.J."/>
            <person name="Gomes A.C."/>
            <person name="Makela M.R."/>
            <person name="Stajich J."/>
            <person name="Grigoriev I.V."/>
            <person name="Mortensen U.H."/>
            <person name="De Vries R.P."/>
            <person name="Baker S.E."/>
            <person name="Andersen M.R."/>
        </authorList>
    </citation>
    <scope>NUCLEOTIDE SEQUENCE [LARGE SCALE GENOMIC DNA]</scope>
    <source>
        <strain evidence="1 2">CBS 588.65</strain>
    </source>
</reference>
<sequence length="50" mass="5862">MSVSAARTKPMRQIINHYLVRVYIFLRLAQYLVNNNVIHQIVYAFQTGPI</sequence>
<evidence type="ECO:0000313" key="1">
    <source>
        <dbReference type="EMBL" id="KAL2816762.1"/>
    </source>
</evidence>